<sequence length="169" mass="18635">MRLSHLVPSLAITAALCVVSGCQSTAKTDKQEEGSPSSAKSANKVAPPKAPSKPSMDQILYLRGVFTWWDAEEPYKVKRVGPDLYQAQARLVADGEYYDFKFADAGWSPGTNCGFLTKADENVLEDAAPVNANCSSNGSYFRFKPTKTGTFGFYFDQRNETPQVYIKRL</sequence>
<comment type="caution">
    <text evidence="2">The sequence shown here is derived from an EMBL/GenBank/DDBJ whole genome shotgun (WGS) entry which is preliminary data.</text>
</comment>
<proteinExistence type="predicted"/>
<dbReference type="PROSITE" id="PS51257">
    <property type="entry name" value="PROKAR_LIPOPROTEIN"/>
    <property type="match status" value="1"/>
</dbReference>
<reference evidence="2" key="1">
    <citation type="submission" date="2021-07" db="EMBL/GenBank/DDBJ databases">
        <title>Neiella marina sp. nov., isolated from the intestinal content of sea cucumber Apostichopus japonicus.</title>
        <authorList>
            <person name="Bai X."/>
        </authorList>
    </citation>
    <scope>NUCLEOTIDE SEQUENCE</scope>
    <source>
        <strain evidence="2">126</strain>
    </source>
</reference>
<evidence type="ECO:0008006" key="4">
    <source>
        <dbReference type="Google" id="ProtNLM"/>
    </source>
</evidence>
<evidence type="ECO:0000313" key="3">
    <source>
        <dbReference type="Proteomes" id="UP001166251"/>
    </source>
</evidence>
<gene>
    <name evidence="2" type="ORF">K0504_17125</name>
</gene>
<dbReference type="RefSeq" id="WP_220105383.1">
    <property type="nucleotide sequence ID" value="NZ_JAHZSS010000028.1"/>
</dbReference>
<keyword evidence="3" id="KW-1185">Reference proteome</keyword>
<dbReference type="EMBL" id="JAHZSS010000028">
    <property type="protein sequence ID" value="MBW8192763.1"/>
    <property type="molecule type" value="Genomic_DNA"/>
</dbReference>
<feature type="region of interest" description="Disordered" evidence="1">
    <location>
        <begin position="27"/>
        <end position="54"/>
    </location>
</feature>
<dbReference type="Proteomes" id="UP001166251">
    <property type="component" value="Unassembled WGS sequence"/>
</dbReference>
<evidence type="ECO:0000313" key="2">
    <source>
        <dbReference type="EMBL" id="MBW8192763.1"/>
    </source>
</evidence>
<organism evidence="2 3">
    <name type="scientific">Neiella holothuriorum</name>
    <dbReference type="NCBI Taxonomy" id="2870530"/>
    <lineage>
        <taxon>Bacteria</taxon>
        <taxon>Pseudomonadati</taxon>
        <taxon>Pseudomonadota</taxon>
        <taxon>Gammaproteobacteria</taxon>
        <taxon>Alteromonadales</taxon>
        <taxon>Echinimonadaceae</taxon>
        <taxon>Neiella</taxon>
    </lineage>
</organism>
<protein>
    <recommendedName>
        <fullName evidence="4">Pullulanase</fullName>
    </recommendedName>
</protein>
<evidence type="ECO:0000256" key="1">
    <source>
        <dbReference type="SAM" id="MobiDB-lite"/>
    </source>
</evidence>
<feature type="compositionally biased region" description="Low complexity" evidence="1">
    <location>
        <begin position="35"/>
        <end position="54"/>
    </location>
</feature>
<name>A0ABS7EK90_9GAMM</name>
<accession>A0ABS7EK90</accession>